<dbReference type="EMBL" id="MNCJ02000325">
    <property type="protein sequence ID" value="KAF5787340.1"/>
    <property type="molecule type" value="Genomic_DNA"/>
</dbReference>
<name>A0A9K3N5B0_HELAN</name>
<organism evidence="2 3">
    <name type="scientific">Helianthus annuus</name>
    <name type="common">Common sunflower</name>
    <dbReference type="NCBI Taxonomy" id="4232"/>
    <lineage>
        <taxon>Eukaryota</taxon>
        <taxon>Viridiplantae</taxon>
        <taxon>Streptophyta</taxon>
        <taxon>Embryophyta</taxon>
        <taxon>Tracheophyta</taxon>
        <taxon>Spermatophyta</taxon>
        <taxon>Magnoliopsida</taxon>
        <taxon>eudicotyledons</taxon>
        <taxon>Gunneridae</taxon>
        <taxon>Pentapetalae</taxon>
        <taxon>asterids</taxon>
        <taxon>campanulids</taxon>
        <taxon>Asterales</taxon>
        <taxon>Asteraceae</taxon>
        <taxon>Asteroideae</taxon>
        <taxon>Heliantheae alliance</taxon>
        <taxon>Heliantheae</taxon>
        <taxon>Helianthus</taxon>
    </lineage>
</organism>
<accession>A0A9K3N5B0</accession>
<protein>
    <submittedName>
        <fullName evidence="2">Uncharacterized protein</fullName>
    </submittedName>
</protein>
<gene>
    <name evidence="2" type="ORF">HanXRQr2_Chr10g0451631</name>
</gene>
<dbReference type="AlphaFoldDB" id="A0A9K3N5B0"/>
<sequence>MINNKVPIFLIFSTNPYLQTVTSHPIAPNTLYSPHTQEKFPSKPPATAPTEAGAPQTPSKASSPSNSKQHNDTCHHQKYVLNKLHHFQATSWLHQDALLNKHSIEPQSPIGHVR</sequence>
<reference evidence="2" key="1">
    <citation type="journal article" date="2017" name="Nature">
        <title>The sunflower genome provides insights into oil metabolism, flowering and Asterid evolution.</title>
        <authorList>
            <person name="Badouin H."/>
            <person name="Gouzy J."/>
            <person name="Grassa C.J."/>
            <person name="Murat F."/>
            <person name="Staton S.E."/>
            <person name="Cottret L."/>
            <person name="Lelandais-Briere C."/>
            <person name="Owens G.L."/>
            <person name="Carrere S."/>
            <person name="Mayjonade B."/>
            <person name="Legrand L."/>
            <person name="Gill N."/>
            <person name="Kane N.C."/>
            <person name="Bowers J.E."/>
            <person name="Hubner S."/>
            <person name="Bellec A."/>
            <person name="Berard A."/>
            <person name="Berges H."/>
            <person name="Blanchet N."/>
            <person name="Boniface M.C."/>
            <person name="Brunel D."/>
            <person name="Catrice O."/>
            <person name="Chaidir N."/>
            <person name="Claudel C."/>
            <person name="Donnadieu C."/>
            <person name="Faraut T."/>
            <person name="Fievet G."/>
            <person name="Helmstetter N."/>
            <person name="King M."/>
            <person name="Knapp S.J."/>
            <person name="Lai Z."/>
            <person name="Le Paslier M.C."/>
            <person name="Lippi Y."/>
            <person name="Lorenzon L."/>
            <person name="Mandel J.R."/>
            <person name="Marage G."/>
            <person name="Marchand G."/>
            <person name="Marquand E."/>
            <person name="Bret-Mestries E."/>
            <person name="Morien E."/>
            <person name="Nambeesan S."/>
            <person name="Nguyen T."/>
            <person name="Pegot-Espagnet P."/>
            <person name="Pouilly N."/>
            <person name="Raftis F."/>
            <person name="Sallet E."/>
            <person name="Schiex T."/>
            <person name="Thomas J."/>
            <person name="Vandecasteele C."/>
            <person name="Vares D."/>
            <person name="Vear F."/>
            <person name="Vautrin S."/>
            <person name="Crespi M."/>
            <person name="Mangin B."/>
            <person name="Burke J.M."/>
            <person name="Salse J."/>
            <person name="Munos S."/>
            <person name="Vincourt P."/>
            <person name="Rieseberg L.H."/>
            <person name="Langlade N.B."/>
        </authorList>
    </citation>
    <scope>NUCLEOTIDE SEQUENCE</scope>
    <source>
        <tissue evidence="2">Leaves</tissue>
    </source>
</reference>
<feature type="compositionally biased region" description="Polar residues" evidence="1">
    <location>
        <begin position="59"/>
        <end position="68"/>
    </location>
</feature>
<proteinExistence type="predicted"/>
<evidence type="ECO:0000313" key="3">
    <source>
        <dbReference type="Proteomes" id="UP000215914"/>
    </source>
</evidence>
<keyword evidence="3" id="KW-1185">Reference proteome</keyword>
<feature type="region of interest" description="Disordered" evidence="1">
    <location>
        <begin position="24"/>
        <end position="77"/>
    </location>
</feature>
<reference evidence="2" key="2">
    <citation type="submission" date="2020-06" db="EMBL/GenBank/DDBJ databases">
        <title>Helianthus annuus Genome sequencing and assembly Release 2.</title>
        <authorList>
            <person name="Gouzy J."/>
            <person name="Langlade N."/>
            <person name="Munos S."/>
        </authorList>
    </citation>
    <scope>NUCLEOTIDE SEQUENCE</scope>
    <source>
        <tissue evidence="2">Leaves</tissue>
    </source>
</reference>
<dbReference type="Proteomes" id="UP000215914">
    <property type="component" value="Unassembled WGS sequence"/>
</dbReference>
<dbReference type="Gramene" id="mRNA:HanXRQr2_Chr10g0451631">
    <property type="protein sequence ID" value="CDS:HanXRQr2_Chr10g0451631.1"/>
    <property type="gene ID" value="HanXRQr2_Chr10g0451631"/>
</dbReference>
<evidence type="ECO:0000256" key="1">
    <source>
        <dbReference type="SAM" id="MobiDB-lite"/>
    </source>
</evidence>
<feature type="compositionally biased region" description="Low complexity" evidence="1">
    <location>
        <begin position="48"/>
        <end position="58"/>
    </location>
</feature>
<comment type="caution">
    <text evidence="2">The sequence shown here is derived from an EMBL/GenBank/DDBJ whole genome shotgun (WGS) entry which is preliminary data.</text>
</comment>
<evidence type="ECO:0000313" key="2">
    <source>
        <dbReference type="EMBL" id="KAF5787340.1"/>
    </source>
</evidence>